<dbReference type="GO" id="GO:0004169">
    <property type="term" value="F:dolichyl-phosphate-mannose-protein mannosyltransferase activity"/>
    <property type="evidence" value="ECO:0007669"/>
    <property type="project" value="UniProtKB-UniRule"/>
</dbReference>
<dbReference type="AlphaFoldDB" id="A0A1C7N944"/>
<dbReference type="PANTHER" id="PTHR10050:SF50">
    <property type="entry name" value="DOLICHYL-PHOSPHATE-MANNOSE--PROTEIN MANNOSYLTRANSFERASE 1-RELATED"/>
    <property type="match status" value="1"/>
</dbReference>
<sequence length="726" mass="83762">MAAPKNTVPEENNRLEKSRHKKQNTIGPAPSSPVVEPKDDSRKLDWVISIVLTFWTIYVRLWRLSQPEAVAFDEVHFGGFASKYIKKSFFMDIHPPLAKILITWASQVAGFDGQFDFKKIGKDYLQAKVPYVQIRAFCALHGVMVVPIAYCTLRTFGLSISTCVLTALAICYENGLITNNRLILLDSILLNFTAFTLLMYARFYRQQKALSASWWFWLTMTGVGLGLTMSSKWVGLFTVASIGLSVAVKLWDLWGDSRVTNHDFVKHLMARIICLVLLPSIIYMATFKIHFDMLPLAGSGTSFMSPEFQASMKKTLFPKTTLIDVVYGSKVDLRHLGTTGGYLHSHLHDYPGGSKQQQVTLYSHVDSNNWWIITKADTDEINGLEYVKHGDIVRLKHLKTHKRLHTHNVRPMTNEQKYQFEVSAYGYEGFKGDANDRWRVEIMDYQGQDPNANRRLRARRSRFRLISVTQHCALFSREHTLPDWGYNQQEVTCMQEAKLAKTTWTIENTETNLLPEGSELVEYEPKGFFGKFLELNKVMWKINKELPSAHSYASRPKDWPGLKRGISFWTKGKLKLYLLGNPLVYWISSASVVAYASWKFLIFLLKKRRLSYMGLSTQHDQAAGLFFVCWALHYFPFNLMDRQLFLHHYMPSLYMAILLTGVLFDSLTRTLPCRKRWAIVALCLSSLIYVYRIFIPITYAQPWTLEQCQAATWRSTWNFNCKRFQS</sequence>
<dbReference type="UniPathway" id="UPA00378"/>
<dbReference type="InterPro" id="IPR016093">
    <property type="entry name" value="MIR_motif"/>
</dbReference>
<feature type="transmembrane region" description="Helical" evidence="15">
    <location>
        <begin position="215"/>
        <end position="248"/>
    </location>
</feature>
<comment type="subcellular location">
    <subcellularLocation>
        <location evidence="1 15">Endoplasmic reticulum membrane</location>
        <topology evidence="1 15">Multi-pass membrane protein</topology>
    </subcellularLocation>
</comment>
<feature type="transmembrane region" description="Helical" evidence="15">
    <location>
        <begin position="622"/>
        <end position="640"/>
    </location>
</feature>
<evidence type="ECO:0000256" key="6">
    <source>
        <dbReference type="ARBA" id="ARBA00022679"/>
    </source>
</evidence>
<comment type="pathway">
    <text evidence="2 15">Protein modification; protein glycosylation.</text>
</comment>
<keyword evidence="5 15" id="KW-0328">Glycosyltransferase</keyword>
<comment type="catalytic activity">
    <reaction evidence="14 15">
        <text>a di-trans,poly-cis-dolichyl beta-D-mannosyl phosphate + L-seryl-[protein] = 3-O-(alpha-D-mannosyl)-L-seryl-[protein] + a di-trans,poly-cis-dolichyl phosphate + H(+)</text>
        <dbReference type="Rhea" id="RHEA:17377"/>
        <dbReference type="Rhea" id="RHEA-COMP:9863"/>
        <dbReference type="Rhea" id="RHEA-COMP:13546"/>
        <dbReference type="Rhea" id="RHEA-COMP:19498"/>
        <dbReference type="Rhea" id="RHEA-COMP:19501"/>
        <dbReference type="ChEBI" id="CHEBI:15378"/>
        <dbReference type="ChEBI" id="CHEBI:29999"/>
        <dbReference type="ChEBI" id="CHEBI:57683"/>
        <dbReference type="ChEBI" id="CHEBI:58211"/>
        <dbReference type="ChEBI" id="CHEBI:137321"/>
        <dbReference type="EC" id="2.4.1.109"/>
    </reaction>
</comment>
<dbReference type="GO" id="GO:0005789">
    <property type="term" value="C:endoplasmic reticulum membrane"/>
    <property type="evidence" value="ECO:0007669"/>
    <property type="project" value="UniProtKB-SubCell"/>
</dbReference>
<protein>
    <recommendedName>
        <fullName evidence="4 15">Dolichyl-phosphate-mannose--protein mannosyltransferase</fullName>
        <ecNumber evidence="4 15">2.4.1.109</ecNumber>
    </recommendedName>
</protein>
<feature type="transmembrane region" description="Helical" evidence="15">
    <location>
        <begin position="676"/>
        <end position="695"/>
    </location>
</feature>
<proteinExistence type="inferred from homology"/>
<evidence type="ECO:0000259" key="17">
    <source>
        <dbReference type="PROSITE" id="PS50919"/>
    </source>
</evidence>
<name>A0A1C7N944_9FUNG</name>
<evidence type="ECO:0000256" key="9">
    <source>
        <dbReference type="ARBA" id="ARBA00022824"/>
    </source>
</evidence>
<keyword evidence="6 15" id="KW-0808">Transferase</keyword>
<evidence type="ECO:0000256" key="4">
    <source>
        <dbReference type="ARBA" id="ARBA00012839"/>
    </source>
</evidence>
<keyword evidence="19" id="KW-1185">Reference proteome</keyword>
<keyword evidence="9 15" id="KW-0256">Endoplasmic reticulum</keyword>
<dbReference type="Pfam" id="PF02366">
    <property type="entry name" value="PMT"/>
    <property type="match status" value="1"/>
</dbReference>
<dbReference type="PROSITE" id="PS50919">
    <property type="entry name" value="MIR"/>
    <property type="match status" value="3"/>
</dbReference>
<evidence type="ECO:0000256" key="16">
    <source>
        <dbReference type="SAM" id="MobiDB-lite"/>
    </source>
</evidence>
<dbReference type="STRING" id="101091.A0A1C7N944"/>
<dbReference type="SMART" id="SM00472">
    <property type="entry name" value="MIR"/>
    <property type="match status" value="3"/>
</dbReference>
<evidence type="ECO:0000256" key="1">
    <source>
        <dbReference type="ARBA" id="ARBA00004477"/>
    </source>
</evidence>
<gene>
    <name evidence="18" type="primary">PMT1_3</name>
    <name evidence="18" type="ORF">A0J61_08087</name>
</gene>
<keyword evidence="10 15" id="KW-1133">Transmembrane helix</keyword>
<dbReference type="InterPro" id="IPR027005">
    <property type="entry name" value="PMT-like"/>
</dbReference>
<comment type="catalytic activity">
    <reaction evidence="13 15">
        <text>a di-trans,poly-cis-dolichyl beta-D-mannosyl phosphate + L-threonyl-[protein] = 3-O-(alpha-D-mannosyl)-L-threonyl-[protein] + a di-trans,poly-cis-dolichyl phosphate + H(+)</text>
        <dbReference type="Rhea" id="RHEA:53396"/>
        <dbReference type="Rhea" id="RHEA-COMP:11060"/>
        <dbReference type="Rhea" id="RHEA-COMP:13547"/>
        <dbReference type="Rhea" id="RHEA-COMP:19498"/>
        <dbReference type="Rhea" id="RHEA-COMP:19501"/>
        <dbReference type="ChEBI" id="CHEBI:15378"/>
        <dbReference type="ChEBI" id="CHEBI:30013"/>
        <dbReference type="ChEBI" id="CHEBI:57683"/>
        <dbReference type="ChEBI" id="CHEBI:58211"/>
        <dbReference type="ChEBI" id="CHEBI:137323"/>
        <dbReference type="EC" id="2.4.1.109"/>
    </reaction>
</comment>
<evidence type="ECO:0000256" key="7">
    <source>
        <dbReference type="ARBA" id="ARBA00022692"/>
    </source>
</evidence>
<reference evidence="18 19" key="1">
    <citation type="submission" date="2016-03" db="EMBL/GenBank/DDBJ databases">
        <title>Choanephora cucurbitarum.</title>
        <authorList>
            <person name="Min B."/>
            <person name="Park H."/>
            <person name="Park J.-H."/>
            <person name="Shin H.-D."/>
            <person name="Choi I.-G."/>
        </authorList>
    </citation>
    <scope>NUCLEOTIDE SEQUENCE [LARGE SCALE GENOMIC DNA]</scope>
    <source>
        <strain evidence="18 19">KUS-F28377</strain>
    </source>
</reference>
<dbReference type="Proteomes" id="UP000093000">
    <property type="component" value="Unassembled WGS sequence"/>
</dbReference>
<feature type="domain" description="MIR" evidence="17">
    <location>
        <begin position="384"/>
        <end position="443"/>
    </location>
</feature>
<dbReference type="FunCoup" id="A0A1C7N944">
    <property type="interactions" value="203"/>
</dbReference>
<keyword evidence="7 15" id="KW-0812">Transmembrane</keyword>
<evidence type="ECO:0000256" key="8">
    <source>
        <dbReference type="ARBA" id="ARBA00022737"/>
    </source>
</evidence>
<feature type="domain" description="MIR" evidence="17">
    <location>
        <begin position="453"/>
        <end position="509"/>
    </location>
</feature>
<evidence type="ECO:0000256" key="14">
    <source>
        <dbReference type="ARBA" id="ARBA00045102"/>
    </source>
</evidence>
<comment type="similarity">
    <text evidence="3 15">Belongs to the glycosyltransferase 39 family.</text>
</comment>
<keyword evidence="8" id="KW-0677">Repeat</keyword>
<evidence type="ECO:0000256" key="2">
    <source>
        <dbReference type="ARBA" id="ARBA00004922"/>
    </source>
</evidence>
<dbReference type="EC" id="2.4.1.109" evidence="4 15"/>
<evidence type="ECO:0000256" key="13">
    <source>
        <dbReference type="ARBA" id="ARBA00045085"/>
    </source>
</evidence>
<evidence type="ECO:0000256" key="3">
    <source>
        <dbReference type="ARBA" id="ARBA00007222"/>
    </source>
</evidence>
<accession>A0A1C7N944</accession>
<evidence type="ECO:0000313" key="19">
    <source>
        <dbReference type="Proteomes" id="UP000093000"/>
    </source>
</evidence>
<feature type="transmembrane region" description="Helical" evidence="15">
    <location>
        <begin position="156"/>
        <end position="175"/>
    </location>
</feature>
<feature type="transmembrane region" description="Helical" evidence="15">
    <location>
        <begin position="646"/>
        <end position="664"/>
    </location>
</feature>
<dbReference type="PANTHER" id="PTHR10050">
    <property type="entry name" value="DOLICHYL-PHOSPHATE-MANNOSE--PROTEIN MANNOSYLTRANSFERASE"/>
    <property type="match status" value="1"/>
</dbReference>
<dbReference type="InterPro" id="IPR003342">
    <property type="entry name" value="ArnT-like_N"/>
</dbReference>
<dbReference type="Gene3D" id="2.80.10.50">
    <property type="match status" value="1"/>
</dbReference>
<evidence type="ECO:0000256" key="15">
    <source>
        <dbReference type="RuleBase" id="RU367007"/>
    </source>
</evidence>
<comment type="function">
    <text evidence="15">Transfers mannose from Dol-P-mannose to Ser or Thr residues on proteins.</text>
</comment>
<feature type="region of interest" description="Disordered" evidence="16">
    <location>
        <begin position="1"/>
        <end position="38"/>
    </location>
</feature>
<evidence type="ECO:0000313" key="18">
    <source>
        <dbReference type="EMBL" id="OBZ83864.1"/>
    </source>
</evidence>
<dbReference type="SUPFAM" id="SSF82109">
    <property type="entry name" value="MIR domain"/>
    <property type="match status" value="1"/>
</dbReference>
<evidence type="ECO:0000256" key="11">
    <source>
        <dbReference type="ARBA" id="ARBA00023136"/>
    </source>
</evidence>
<keyword evidence="12" id="KW-0325">Glycoprotein</keyword>
<dbReference type="Pfam" id="PF16192">
    <property type="entry name" value="PMT_4TMC"/>
    <property type="match status" value="1"/>
</dbReference>
<comment type="caution">
    <text evidence="18">The sequence shown here is derived from an EMBL/GenBank/DDBJ whole genome shotgun (WGS) entry which is preliminary data.</text>
</comment>
<dbReference type="InParanoid" id="A0A1C7N944"/>
<feature type="domain" description="MIR" evidence="17">
    <location>
        <begin position="322"/>
        <end position="376"/>
    </location>
</feature>
<dbReference type="InterPro" id="IPR036300">
    <property type="entry name" value="MIR_dom_sf"/>
</dbReference>
<evidence type="ECO:0000256" key="12">
    <source>
        <dbReference type="ARBA" id="ARBA00023180"/>
    </source>
</evidence>
<feature type="transmembrane region" description="Helical" evidence="15">
    <location>
        <begin position="583"/>
        <end position="601"/>
    </location>
</feature>
<dbReference type="EMBL" id="LUGH01000592">
    <property type="protein sequence ID" value="OBZ83864.1"/>
    <property type="molecule type" value="Genomic_DNA"/>
</dbReference>
<evidence type="ECO:0000256" key="5">
    <source>
        <dbReference type="ARBA" id="ARBA00022676"/>
    </source>
</evidence>
<feature type="transmembrane region" description="Helical" evidence="15">
    <location>
        <begin position="268"/>
        <end position="286"/>
    </location>
</feature>
<organism evidence="18 19">
    <name type="scientific">Choanephora cucurbitarum</name>
    <dbReference type="NCBI Taxonomy" id="101091"/>
    <lineage>
        <taxon>Eukaryota</taxon>
        <taxon>Fungi</taxon>
        <taxon>Fungi incertae sedis</taxon>
        <taxon>Mucoromycota</taxon>
        <taxon>Mucoromycotina</taxon>
        <taxon>Mucoromycetes</taxon>
        <taxon>Mucorales</taxon>
        <taxon>Mucorineae</taxon>
        <taxon>Choanephoraceae</taxon>
        <taxon>Choanephoroideae</taxon>
        <taxon>Choanephora</taxon>
    </lineage>
</organism>
<dbReference type="Pfam" id="PF02815">
    <property type="entry name" value="MIR"/>
    <property type="match status" value="1"/>
</dbReference>
<keyword evidence="11 15" id="KW-0472">Membrane</keyword>
<evidence type="ECO:0000256" key="10">
    <source>
        <dbReference type="ARBA" id="ARBA00022989"/>
    </source>
</evidence>
<dbReference type="OrthoDB" id="292747at2759"/>
<feature type="transmembrane region" description="Helical" evidence="15">
    <location>
        <begin position="182"/>
        <end position="203"/>
    </location>
</feature>
<dbReference type="InterPro" id="IPR032421">
    <property type="entry name" value="PMT_4TMC"/>
</dbReference>